<organism evidence="3 4">
    <name type="scientific">Chryseolinea lacunae</name>
    <dbReference type="NCBI Taxonomy" id="2801331"/>
    <lineage>
        <taxon>Bacteria</taxon>
        <taxon>Pseudomonadati</taxon>
        <taxon>Bacteroidota</taxon>
        <taxon>Cytophagia</taxon>
        <taxon>Cytophagales</taxon>
        <taxon>Fulvivirgaceae</taxon>
        <taxon>Chryseolinea</taxon>
    </lineage>
</organism>
<reference evidence="3 4" key="1">
    <citation type="submission" date="2021-01" db="EMBL/GenBank/DDBJ databases">
        <title>Chryseolinea sp. Jin1 Genome sequencing and assembly.</title>
        <authorList>
            <person name="Kim I."/>
        </authorList>
    </citation>
    <scope>NUCLEOTIDE SEQUENCE [LARGE SCALE GENOMIC DNA]</scope>
    <source>
        <strain evidence="3 4">Jin1</strain>
    </source>
</reference>
<evidence type="ECO:0000313" key="3">
    <source>
        <dbReference type="EMBL" id="MBL0744489.1"/>
    </source>
</evidence>
<feature type="chain" id="PRO_5045401764" evidence="1">
    <location>
        <begin position="18"/>
        <end position="257"/>
    </location>
</feature>
<dbReference type="EMBL" id="JAERRB010000011">
    <property type="protein sequence ID" value="MBL0744489.1"/>
    <property type="molecule type" value="Genomic_DNA"/>
</dbReference>
<name>A0ABS1KYJ6_9BACT</name>
<dbReference type="Gene3D" id="3.30.70.100">
    <property type="match status" value="2"/>
</dbReference>
<dbReference type="Proteomes" id="UP000613030">
    <property type="component" value="Unassembled WGS sequence"/>
</dbReference>
<dbReference type="Pfam" id="PF07978">
    <property type="entry name" value="NIPSNAP"/>
    <property type="match status" value="1"/>
</dbReference>
<dbReference type="InterPro" id="IPR012577">
    <property type="entry name" value="NIPSNAP"/>
</dbReference>
<dbReference type="InterPro" id="IPR011008">
    <property type="entry name" value="Dimeric_a/b-barrel"/>
</dbReference>
<keyword evidence="1" id="KW-0732">Signal</keyword>
<evidence type="ECO:0000259" key="2">
    <source>
        <dbReference type="Pfam" id="PF07978"/>
    </source>
</evidence>
<proteinExistence type="predicted"/>
<evidence type="ECO:0000256" key="1">
    <source>
        <dbReference type="SAM" id="SignalP"/>
    </source>
</evidence>
<gene>
    <name evidence="3" type="ORF">JI741_24865</name>
</gene>
<feature type="signal peptide" evidence="1">
    <location>
        <begin position="1"/>
        <end position="17"/>
    </location>
</feature>
<feature type="domain" description="NIPSNAP" evidence="2">
    <location>
        <begin position="152"/>
        <end position="255"/>
    </location>
</feature>
<dbReference type="SUPFAM" id="SSF54909">
    <property type="entry name" value="Dimeric alpha+beta barrel"/>
    <property type="match status" value="1"/>
</dbReference>
<dbReference type="RefSeq" id="WP_202014144.1">
    <property type="nucleotide sequence ID" value="NZ_JAERRB010000011.1"/>
</dbReference>
<protein>
    <submittedName>
        <fullName evidence="3">NIPSNAP family protein</fullName>
    </submittedName>
</protein>
<evidence type="ECO:0000313" key="4">
    <source>
        <dbReference type="Proteomes" id="UP000613030"/>
    </source>
</evidence>
<accession>A0ABS1KYJ6</accession>
<keyword evidence="4" id="KW-1185">Reference proteome</keyword>
<sequence length="257" mass="29368">MKLLSSLFVMVSCVAFAATAAPKREFYEIKIYRVTSSAQEQSVEKYLKEAYLPALHRAGIGKVGVFKPVETDTTFGKRVYVLIPFTSMDQFVKLPETLLKDKQYETAGADYLNAPFDNPPYARIESILLQAFTGMGQLEAPKHTTPVTERVYELRSYEGHTEKIFQNKVKMFNVGDEIALFKRLGFNAVFYAEVLSGPRTPNLMYMTTFANQTSRDEHWKAFSADPEWKKLSGMSEYQHNVSKINIYFLRPVAYSEI</sequence>
<comment type="caution">
    <text evidence="3">The sequence shown here is derived from an EMBL/GenBank/DDBJ whole genome shotgun (WGS) entry which is preliminary data.</text>
</comment>